<feature type="domain" description="Chromo" evidence="8">
    <location>
        <begin position="538"/>
        <end position="597"/>
    </location>
</feature>
<dbReference type="Pfam" id="PF00665">
    <property type="entry name" value="rve"/>
    <property type="match status" value="1"/>
</dbReference>
<evidence type="ECO:0000256" key="6">
    <source>
        <dbReference type="ARBA" id="ARBA00022918"/>
    </source>
</evidence>
<evidence type="ECO:0000256" key="7">
    <source>
        <dbReference type="SAM" id="MobiDB-lite"/>
    </source>
</evidence>
<evidence type="ECO:0000256" key="2">
    <source>
        <dbReference type="ARBA" id="ARBA00022695"/>
    </source>
</evidence>
<evidence type="ECO:0000256" key="5">
    <source>
        <dbReference type="ARBA" id="ARBA00022801"/>
    </source>
</evidence>
<dbReference type="PANTHER" id="PTHR37984">
    <property type="entry name" value="PROTEIN CBG26694"/>
    <property type="match status" value="1"/>
</dbReference>
<dbReference type="PANTHER" id="PTHR37984:SF5">
    <property type="entry name" value="PROTEIN NYNRIN-LIKE"/>
    <property type="match status" value="1"/>
</dbReference>
<keyword evidence="2" id="KW-0548">Nucleotidyltransferase</keyword>
<keyword evidence="11" id="KW-1185">Reference proteome</keyword>
<dbReference type="Gene3D" id="1.10.340.70">
    <property type="match status" value="1"/>
</dbReference>
<reference evidence="10" key="1">
    <citation type="submission" date="2022-03" db="EMBL/GenBank/DDBJ databases">
        <title>Draft genome sequence of Aduncisulcus paluster, a free-living microaerophilic Fornicata.</title>
        <authorList>
            <person name="Yuyama I."/>
            <person name="Kume K."/>
            <person name="Tamura T."/>
            <person name="Inagaki Y."/>
            <person name="Hashimoto T."/>
        </authorList>
    </citation>
    <scope>NUCLEOTIDE SEQUENCE</scope>
    <source>
        <strain evidence="10">NY0171</strain>
    </source>
</reference>
<name>A0ABQ5KZX0_9EUKA</name>
<keyword evidence="1" id="KW-0808">Transferase</keyword>
<evidence type="ECO:0000259" key="9">
    <source>
        <dbReference type="PROSITE" id="PS50994"/>
    </source>
</evidence>
<protein>
    <recommendedName>
        <fullName evidence="12">Integrase catalytic domain-containing protein</fullName>
    </recommendedName>
</protein>
<evidence type="ECO:0000313" key="10">
    <source>
        <dbReference type="EMBL" id="GKT37258.1"/>
    </source>
</evidence>
<sequence>MKGKAQEITWGSEQDRAWNTILDRLDHHLVLEHASHEGKFILRTDASTSGIGGILLQRQSSGKERLINLFSKKFTETEAKWSTIEQEAFGVLFGILSNEYFLLGKTFLVETDHRNLKYIFTSEVPKLVRWRMKLSPFSFEVKHIPGTENSTADFLSRIKTSDEDHTPNSILVHSVVQKDTYREREEILKKIHEELGHASENLMIRVLKERGFTWRSMHVQARDLCRKCLRCQKVHKGRPLPVGHHLKASTVFECVSIDTVGPLPVDSNGFKHLLVAIDDFSRFVLIHPLRSLMATEVARVLFTYIFSIHGPPSAIRSDGGFVNETVRELCKLCSIDLITTLPYNHEENGLVERLNREIRRISRIYFMDSDSPDYMLDSAALVSALNTRVHSSTGFSPYSAIFGTKRRLTTLPPNPHPTCTLTKEKIVELDARLRRINTILADKQEKTYQKQDRKIDETLSFKVNELVLLVPAKTPRKHVPVVKGPFEIKSFLGDRYVLQTTDGGSSFTVPHRRLRKYTRGEESDEELKRISAKDENEYLVEKILSKRFGGKKPIEFKVRWAGYGEEEDSWLRWKEVKDLEALETFLREQPRLRERIEESALSYSQSWGLARMADHAPQTIDKYYVRNRYCKTSTTGLLHKFLTRQYKEGEEEGSFEGEEEGSFEGEEEGSFEGEEEGSFEGEKESSFEDWWREMMEEERKEGERESEKEGETEGERERKEREVEEWLLETTRLRKEDRKILKQSDKNPLQSFRILNKYLNGDEEDSIQSSSSDTDFQSCSSKL</sequence>
<proteinExistence type="predicted"/>
<feature type="compositionally biased region" description="Acidic residues" evidence="7">
    <location>
        <begin position="649"/>
        <end position="679"/>
    </location>
</feature>
<feature type="compositionally biased region" description="Basic and acidic residues" evidence="7">
    <location>
        <begin position="680"/>
        <end position="723"/>
    </location>
</feature>
<comment type="caution">
    <text evidence="10">The sequence shown here is derived from an EMBL/GenBank/DDBJ whole genome shotgun (WGS) entry which is preliminary data.</text>
</comment>
<dbReference type="Gene3D" id="3.30.420.10">
    <property type="entry name" value="Ribonuclease H-like superfamily/Ribonuclease H"/>
    <property type="match status" value="1"/>
</dbReference>
<evidence type="ECO:0000259" key="8">
    <source>
        <dbReference type="PROSITE" id="PS50013"/>
    </source>
</evidence>
<dbReference type="InterPro" id="IPR023780">
    <property type="entry name" value="Chromo_domain"/>
</dbReference>
<dbReference type="InterPro" id="IPR041373">
    <property type="entry name" value="RT_RNaseH"/>
</dbReference>
<gene>
    <name evidence="10" type="ORF">ADUPG1_010080</name>
</gene>
<dbReference type="SMART" id="SM00298">
    <property type="entry name" value="CHROMO"/>
    <property type="match status" value="1"/>
</dbReference>
<dbReference type="InterPro" id="IPR043502">
    <property type="entry name" value="DNA/RNA_pol_sf"/>
</dbReference>
<organism evidence="10 11">
    <name type="scientific">Aduncisulcus paluster</name>
    <dbReference type="NCBI Taxonomy" id="2918883"/>
    <lineage>
        <taxon>Eukaryota</taxon>
        <taxon>Metamonada</taxon>
        <taxon>Carpediemonas-like organisms</taxon>
        <taxon>Aduncisulcus</taxon>
    </lineage>
</organism>
<feature type="region of interest" description="Disordered" evidence="7">
    <location>
        <begin position="649"/>
        <end position="723"/>
    </location>
</feature>
<dbReference type="SUPFAM" id="SSF54160">
    <property type="entry name" value="Chromo domain-like"/>
    <property type="match status" value="1"/>
</dbReference>
<dbReference type="Proteomes" id="UP001057375">
    <property type="component" value="Unassembled WGS sequence"/>
</dbReference>
<dbReference type="EMBL" id="BQXS01011433">
    <property type="protein sequence ID" value="GKT37258.1"/>
    <property type="molecule type" value="Genomic_DNA"/>
</dbReference>
<accession>A0ABQ5KZX0</accession>
<dbReference type="PROSITE" id="PS50994">
    <property type="entry name" value="INTEGRASE"/>
    <property type="match status" value="1"/>
</dbReference>
<evidence type="ECO:0000256" key="3">
    <source>
        <dbReference type="ARBA" id="ARBA00022722"/>
    </source>
</evidence>
<dbReference type="Gene3D" id="2.40.50.40">
    <property type="match status" value="1"/>
</dbReference>
<dbReference type="InterPro" id="IPR050951">
    <property type="entry name" value="Retrovirus_Pol_polyprotein"/>
</dbReference>
<keyword evidence="3" id="KW-0540">Nuclease</keyword>
<dbReference type="InterPro" id="IPR041588">
    <property type="entry name" value="Integrase_H2C2"/>
</dbReference>
<feature type="domain" description="Integrase catalytic" evidence="9">
    <location>
        <begin position="235"/>
        <end position="405"/>
    </location>
</feature>
<dbReference type="InterPro" id="IPR036397">
    <property type="entry name" value="RNaseH_sf"/>
</dbReference>
<keyword evidence="4" id="KW-0255">Endonuclease</keyword>
<dbReference type="Pfam" id="PF17921">
    <property type="entry name" value="Integrase_H2C2"/>
    <property type="match status" value="1"/>
</dbReference>
<dbReference type="InterPro" id="IPR016197">
    <property type="entry name" value="Chromo-like_dom_sf"/>
</dbReference>
<evidence type="ECO:0000313" key="11">
    <source>
        <dbReference type="Proteomes" id="UP001057375"/>
    </source>
</evidence>
<dbReference type="InterPro" id="IPR000953">
    <property type="entry name" value="Chromo/chromo_shadow_dom"/>
</dbReference>
<evidence type="ECO:0000256" key="1">
    <source>
        <dbReference type="ARBA" id="ARBA00022679"/>
    </source>
</evidence>
<dbReference type="PROSITE" id="PS50013">
    <property type="entry name" value="CHROMO_2"/>
    <property type="match status" value="1"/>
</dbReference>
<keyword evidence="5" id="KW-0378">Hydrolase</keyword>
<dbReference type="SUPFAM" id="SSF53098">
    <property type="entry name" value="Ribonuclease H-like"/>
    <property type="match status" value="1"/>
</dbReference>
<evidence type="ECO:0008006" key="12">
    <source>
        <dbReference type="Google" id="ProtNLM"/>
    </source>
</evidence>
<dbReference type="Pfam" id="PF00385">
    <property type="entry name" value="Chromo"/>
    <property type="match status" value="1"/>
</dbReference>
<dbReference type="Pfam" id="PF17917">
    <property type="entry name" value="RT_RNaseH"/>
    <property type="match status" value="1"/>
</dbReference>
<dbReference type="SUPFAM" id="SSF56672">
    <property type="entry name" value="DNA/RNA polymerases"/>
    <property type="match status" value="1"/>
</dbReference>
<evidence type="ECO:0000256" key="4">
    <source>
        <dbReference type="ARBA" id="ARBA00022759"/>
    </source>
</evidence>
<keyword evidence="6" id="KW-0695">RNA-directed DNA polymerase</keyword>
<dbReference type="CDD" id="cd09274">
    <property type="entry name" value="RNase_HI_RT_Ty3"/>
    <property type="match status" value="1"/>
</dbReference>
<feature type="compositionally biased region" description="Low complexity" evidence="7">
    <location>
        <begin position="767"/>
        <end position="783"/>
    </location>
</feature>
<dbReference type="InterPro" id="IPR001584">
    <property type="entry name" value="Integrase_cat-core"/>
</dbReference>
<dbReference type="InterPro" id="IPR012337">
    <property type="entry name" value="RNaseH-like_sf"/>
</dbReference>
<feature type="region of interest" description="Disordered" evidence="7">
    <location>
        <begin position="762"/>
        <end position="783"/>
    </location>
</feature>